<dbReference type="PANTHER" id="PTHR47187">
    <property type="entry name" value="NFATC2-INTERACTING PROTEIN"/>
    <property type="match status" value="1"/>
</dbReference>
<evidence type="ECO:0000313" key="7">
    <source>
        <dbReference type="Proteomes" id="UP000075885"/>
    </source>
</evidence>
<dbReference type="InterPro" id="IPR029071">
    <property type="entry name" value="Ubiquitin-like_domsf"/>
</dbReference>
<organism evidence="6 7">
    <name type="scientific">Anopheles epiroticus</name>
    <dbReference type="NCBI Taxonomy" id="199890"/>
    <lineage>
        <taxon>Eukaryota</taxon>
        <taxon>Metazoa</taxon>
        <taxon>Ecdysozoa</taxon>
        <taxon>Arthropoda</taxon>
        <taxon>Hexapoda</taxon>
        <taxon>Insecta</taxon>
        <taxon>Pterygota</taxon>
        <taxon>Neoptera</taxon>
        <taxon>Endopterygota</taxon>
        <taxon>Diptera</taxon>
        <taxon>Nematocera</taxon>
        <taxon>Culicoidea</taxon>
        <taxon>Culicidae</taxon>
        <taxon>Anophelinae</taxon>
        <taxon>Anopheles</taxon>
    </lineage>
</organism>
<accession>A0A182PQ83</accession>
<evidence type="ECO:0000259" key="3">
    <source>
        <dbReference type="Pfam" id="PF11976"/>
    </source>
</evidence>
<feature type="domain" description="FANCL UBC-like" evidence="5">
    <location>
        <begin position="133"/>
        <end position="229"/>
    </location>
</feature>
<reference evidence="6" key="2">
    <citation type="submission" date="2020-05" db="UniProtKB">
        <authorList>
            <consortium name="EnsemblMetazoa"/>
        </authorList>
    </citation>
    <scope>IDENTIFICATION</scope>
    <source>
        <strain evidence="6">Epiroticus2</strain>
    </source>
</reference>
<dbReference type="InterPro" id="IPR043898">
    <property type="entry name" value="FANCL_d2"/>
</dbReference>
<comment type="subcellular location">
    <subcellularLocation>
        <location evidence="1">Nucleus</location>
    </subcellularLocation>
</comment>
<evidence type="ECO:0000256" key="1">
    <source>
        <dbReference type="ARBA" id="ARBA00004123"/>
    </source>
</evidence>
<protein>
    <recommendedName>
        <fullName evidence="8">Ubiquitin-like domain-containing protein</fullName>
    </recommendedName>
</protein>
<dbReference type="CDD" id="cd23785">
    <property type="entry name" value="DRWD-C_DmFANCL"/>
    <property type="match status" value="1"/>
</dbReference>
<feature type="domain" description="Rad60/SUMO-like" evidence="3">
    <location>
        <begin position="417"/>
        <end position="485"/>
    </location>
</feature>
<keyword evidence="7" id="KW-1185">Reference proteome</keyword>
<feature type="domain" description="FANCL UBC-like" evidence="4">
    <location>
        <begin position="47"/>
        <end position="131"/>
    </location>
</feature>
<keyword evidence="2" id="KW-0539">Nucleus</keyword>
<dbReference type="SUPFAM" id="SSF54236">
    <property type="entry name" value="Ubiquitin-like"/>
    <property type="match status" value="2"/>
</dbReference>
<dbReference type="InterPro" id="IPR052324">
    <property type="entry name" value="NFATC2-Int_DNA_Repair"/>
</dbReference>
<sequence>MDPVLSSIIQVDEFVYQLLATLESGSEGTSFNTKSTAFGKESAVLANLALELLSVQHQHGCEIAFNKNFTHVELSNFDHKGNHSLSLSRTGEELFKVAKHTLPELAVSELFKRQTTLQRHVQVFLDLIDQLEEFYNNLNTIDELCYVILPASIDTKTVYRIFKYDRKVFLKISLHPLLPAAVDIGFFGPTKQVAKLREIYNEKQDDWDPECNVYTNLLRIFNIIAFPMRPPVDESQQVQLGEDSCGICMNYRDTAERVPISLDCDDEPTSSQPIFQSRRVTRSSGAIEAGPQSNVISLDSDDEPEAVVRQSSGANASFEAENYEMRIKVKWGLGVETFIHRRYQKFADIIDQLAAKASADSECIFLNLKDRIVYPCDTPDSIDYESHQFISGRVLRNKAPTLPATHGPSSAGNSNMITLKVQLEKRKQPLRLQIDKNQTMSVLVIKCAEELKCEPKAIRLYFDGDMVDNTSKPADLELEGDEMLDCRFVK</sequence>
<dbReference type="Pfam" id="PF11976">
    <property type="entry name" value="Rad60-SLD"/>
    <property type="match status" value="1"/>
</dbReference>
<evidence type="ECO:0000259" key="4">
    <source>
        <dbReference type="Pfam" id="PF18890"/>
    </source>
</evidence>
<evidence type="ECO:0008006" key="8">
    <source>
        <dbReference type="Google" id="ProtNLM"/>
    </source>
</evidence>
<reference evidence="7" key="1">
    <citation type="submission" date="2013-03" db="EMBL/GenBank/DDBJ databases">
        <title>The Genome Sequence of Anopheles epiroticus epiroticus2.</title>
        <authorList>
            <consortium name="The Broad Institute Genomics Platform"/>
            <person name="Neafsey D.E."/>
            <person name="Howell P."/>
            <person name="Walker B."/>
            <person name="Young S.K."/>
            <person name="Zeng Q."/>
            <person name="Gargeya S."/>
            <person name="Fitzgerald M."/>
            <person name="Haas B."/>
            <person name="Abouelleil A."/>
            <person name="Allen A.W."/>
            <person name="Alvarado L."/>
            <person name="Arachchi H.M."/>
            <person name="Berlin A.M."/>
            <person name="Chapman S.B."/>
            <person name="Gainer-Dewar J."/>
            <person name="Goldberg J."/>
            <person name="Griggs A."/>
            <person name="Gujja S."/>
            <person name="Hansen M."/>
            <person name="Howarth C."/>
            <person name="Imamovic A."/>
            <person name="Ireland A."/>
            <person name="Larimer J."/>
            <person name="McCowan C."/>
            <person name="Murphy C."/>
            <person name="Pearson M."/>
            <person name="Poon T.W."/>
            <person name="Priest M."/>
            <person name="Roberts A."/>
            <person name="Saif S."/>
            <person name="Shea T."/>
            <person name="Sisk P."/>
            <person name="Sykes S."/>
            <person name="Wortman J."/>
            <person name="Nusbaum C."/>
            <person name="Birren B."/>
        </authorList>
    </citation>
    <scope>NUCLEOTIDE SEQUENCE [LARGE SCALE GENOMIC DNA]</scope>
    <source>
        <strain evidence="7">Epiroticus2</strain>
    </source>
</reference>
<dbReference type="PANTHER" id="PTHR47187:SF1">
    <property type="entry name" value="NFATC2-INTERACTING PROTEIN"/>
    <property type="match status" value="1"/>
</dbReference>
<dbReference type="AlphaFoldDB" id="A0A182PQ83"/>
<evidence type="ECO:0000259" key="5">
    <source>
        <dbReference type="Pfam" id="PF18891"/>
    </source>
</evidence>
<dbReference type="Pfam" id="PF18890">
    <property type="entry name" value="FANCL_d2"/>
    <property type="match status" value="1"/>
</dbReference>
<name>A0A182PQ83_9DIPT</name>
<dbReference type="InterPro" id="IPR044037">
    <property type="entry name" value="FANCL_d3"/>
</dbReference>
<dbReference type="Proteomes" id="UP000075885">
    <property type="component" value="Unassembled WGS sequence"/>
</dbReference>
<proteinExistence type="predicted"/>
<dbReference type="EnsemblMetazoa" id="AEPI009113-RA">
    <property type="protein sequence ID" value="AEPI009113-PA"/>
    <property type="gene ID" value="AEPI009113"/>
</dbReference>
<dbReference type="GO" id="GO:0045944">
    <property type="term" value="P:positive regulation of transcription by RNA polymerase II"/>
    <property type="evidence" value="ECO:0007669"/>
    <property type="project" value="TreeGrafter"/>
</dbReference>
<dbReference type="GO" id="GO:0005634">
    <property type="term" value="C:nucleus"/>
    <property type="evidence" value="ECO:0007669"/>
    <property type="project" value="UniProtKB-SubCell"/>
</dbReference>
<dbReference type="STRING" id="199890.A0A182PQ83"/>
<evidence type="ECO:0000256" key="2">
    <source>
        <dbReference type="ARBA" id="ARBA00023242"/>
    </source>
</evidence>
<dbReference type="CDD" id="cd01763">
    <property type="entry name" value="Ubl_SUMO_like"/>
    <property type="match status" value="1"/>
</dbReference>
<dbReference type="InterPro" id="IPR022617">
    <property type="entry name" value="Rad60/SUMO-like_dom"/>
</dbReference>
<evidence type="ECO:0000313" key="6">
    <source>
        <dbReference type="EnsemblMetazoa" id="AEPI009113-PA"/>
    </source>
</evidence>
<dbReference type="Pfam" id="PF18891">
    <property type="entry name" value="FANCL_d3"/>
    <property type="match status" value="1"/>
</dbReference>
<dbReference type="Gene3D" id="3.10.110.20">
    <property type="entry name" value="RWD domain-like"/>
    <property type="match status" value="1"/>
</dbReference>
<dbReference type="InterPro" id="IPR043003">
    <property type="entry name" value="FANCL_d3_sf"/>
</dbReference>
<dbReference type="Gene3D" id="3.10.20.90">
    <property type="entry name" value="Phosphatidylinositol 3-kinase Catalytic Subunit, Chain A, domain 1"/>
    <property type="match status" value="2"/>
</dbReference>
<dbReference type="VEuPathDB" id="VectorBase:AEPI009113"/>